<dbReference type="PANTHER" id="PTHR21879">
    <property type="entry name" value="FI03362P-RELATED-RELATED"/>
    <property type="match status" value="1"/>
</dbReference>
<dbReference type="GO" id="GO:0016020">
    <property type="term" value="C:membrane"/>
    <property type="evidence" value="ECO:0007669"/>
    <property type="project" value="TreeGrafter"/>
</dbReference>
<dbReference type="InterPro" id="IPR012464">
    <property type="entry name" value="DUF1676"/>
</dbReference>
<keyword evidence="2" id="KW-0732">Signal</keyword>
<protein>
    <recommendedName>
        <fullName evidence="5">Osiris 18</fullName>
    </recommendedName>
</protein>
<evidence type="ECO:0000256" key="1">
    <source>
        <dbReference type="SAM" id="Phobius"/>
    </source>
</evidence>
<feature type="chain" id="PRO_5035826293" description="Osiris 18" evidence="2">
    <location>
        <begin position="20"/>
        <end position="260"/>
    </location>
</feature>
<evidence type="ECO:0000313" key="3">
    <source>
        <dbReference type="EMBL" id="CAB3374410.1"/>
    </source>
</evidence>
<reference evidence="3 4" key="1">
    <citation type="submission" date="2020-04" db="EMBL/GenBank/DDBJ databases">
        <authorList>
            <person name="Alioto T."/>
            <person name="Alioto T."/>
            <person name="Gomez Garrido J."/>
        </authorList>
    </citation>
    <scope>NUCLEOTIDE SEQUENCE [LARGE SCALE GENOMIC DNA]</scope>
</reference>
<dbReference type="Proteomes" id="UP000494165">
    <property type="component" value="Unassembled WGS sequence"/>
</dbReference>
<name>A0A8S1CZZ6_9INSE</name>
<accession>A0A8S1CZZ6</accession>
<dbReference type="AlphaFoldDB" id="A0A8S1CZZ6"/>
<keyword evidence="1" id="KW-0812">Transmembrane</keyword>
<dbReference type="EMBL" id="CADEPI010000098">
    <property type="protein sequence ID" value="CAB3374410.1"/>
    <property type="molecule type" value="Genomic_DNA"/>
</dbReference>
<sequence>MRAVSTCVVVVLVAAAALAAPQSDYETEVLAKLNNACAHQKAATACLQLKAFAYLQKLMKKSSIRIADDIVVTPNSESVTEVLELTSPREVGTEDGIVLMASKVKNFIKSRELHWTVAPDTDVVVSTDKDASSVNFKLAETARSSETGRLHKFKTLYALGAAAITKISIFAVLKFIALAILVFKAVVVSKLALAAAVLLGIRHLSQPHAVTYEVVSHPHVLDHHDTFSAGTSYSGAAAAASTGYARADQQPYRAYAPRKP</sequence>
<dbReference type="OrthoDB" id="6630571at2759"/>
<dbReference type="PANTHER" id="PTHR21879:SF3">
    <property type="entry name" value="FI03378P"/>
    <property type="match status" value="1"/>
</dbReference>
<gene>
    <name evidence="3" type="ORF">CLODIP_2_CD16298</name>
</gene>
<evidence type="ECO:0000256" key="2">
    <source>
        <dbReference type="SAM" id="SignalP"/>
    </source>
</evidence>
<feature type="signal peptide" evidence="2">
    <location>
        <begin position="1"/>
        <end position="19"/>
    </location>
</feature>
<dbReference type="Pfam" id="PF07898">
    <property type="entry name" value="DUF1676"/>
    <property type="match status" value="1"/>
</dbReference>
<keyword evidence="1" id="KW-0472">Membrane</keyword>
<organism evidence="3 4">
    <name type="scientific">Cloeon dipterum</name>
    <dbReference type="NCBI Taxonomy" id="197152"/>
    <lineage>
        <taxon>Eukaryota</taxon>
        <taxon>Metazoa</taxon>
        <taxon>Ecdysozoa</taxon>
        <taxon>Arthropoda</taxon>
        <taxon>Hexapoda</taxon>
        <taxon>Insecta</taxon>
        <taxon>Pterygota</taxon>
        <taxon>Palaeoptera</taxon>
        <taxon>Ephemeroptera</taxon>
        <taxon>Pisciforma</taxon>
        <taxon>Baetidae</taxon>
        <taxon>Cloeon</taxon>
    </lineage>
</organism>
<evidence type="ECO:0008006" key="5">
    <source>
        <dbReference type="Google" id="ProtNLM"/>
    </source>
</evidence>
<keyword evidence="1" id="KW-1133">Transmembrane helix</keyword>
<comment type="caution">
    <text evidence="3">The sequence shown here is derived from an EMBL/GenBank/DDBJ whole genome shotgun (WGS) entry which is preliminary data.</text>
</comment>
<evidence type="ECO:0000313" key="4">
    <source>
        <dbReference type="Proteomes" id="UP000494165"/>
    </source>
</evidence>
<keyword evidence="4" id="KW-1185">Reference proteome</keyword>
<feature type="transmembrane region" description="Helical" evidence="1">
    <location>
        <begin position="175"/>
        <end position="199"/>
    </location>
</feature>
<proteinExistence type="predicted"/>